<comment type="similarity">
    <text evidence="6">Belongs to the zinc-containing alcohol dehydrogenase family.</text>
</comment>
<dbReference type="InterPro" id="IPR011032">
    <property type="entry name" value="GroES-like_sf"/>
</dbReference>
<keyword evidence="4" id="KW-0560">Oxidoreductase</keyword>
<dbReference type="SUPFAM" id="SSF51735">
    <property type="entry name" value="NAD(P)-binding Rossmann-fold domains"/>
    <property type="match status" value="1"/>
</dbReference>
<evidence type="ECO:0000256" key="6">
    <source>
        <dbReference type="RuleBase" id="RU361277"/>
    </source>
</evidence>
<sequence>MSSTAGKVIKCRAAVAWAPKTPLVIEEVEVAPPKANEVRIKIVATGVCHTDSSFLNGIFVRGVRFPIILGHEGAGIVESVGEGVTKFQPGDHVIPLYVPQCFECRVCTADRTNLCEKIKGTQQQCVMPDGTSRFTCKGQTVYHSMGTSTFSEYTVVADVSLAKIDKRAPLDKVCLIGCGISTGYGAAQRAAKVEKGSICGVWGLGGIGLAAVLGCKNAGASRVFGIDINPKKREIAEKFGCTDFINPLDYPGQNIEEVLIEKTGGGFDYTFECIGNINTMRTAFMSSNPSWGVNILIGISSYEKELSLFPVDIVCGRTLKGTFFGSYRGYDDVPKLVQDYLDKKILIDEMISHTMRLDSINDALHYMHSGDSIRSVVLY</sequence>
<evidence type="ECO:0000256" key="2">
    <source>
        <dbReference type="ARBA" id="ARBA00022723"/>
    </source>
</evidence>
<evidence type="ECO:0000313" key="10">
    <source>
        <dbReference type="Proteomes" id="UP000594454"/>
    </source>
</evidence>
<dbReference type="Gene3D" id="3.40.50.720">
    <property type="entry name" value="NAD(P)-binding Rossmann-like Domain"/>
    <property type="match status" value="1"/>
</dbReference>
<dbReference type="FunFam" id="3.40.50.720:FF:000003">
    <property type="entry name" value="S-(hydroxymethyl)glutathione dehydrogenase"/>
    <property type="match status" value="1"/>
</dbReference>
<dbReference type="GO" id="GO:0046294">
    <property type="term" value="P:formaldehyde catabolic process"/>
    <property type="evidence" value="ECO:0007669"/>
    <property type="project" value="TreeGrafter"/>
</dbReference>
<evidence type="ECO:0000256" key="5">
    <source>
        <dbReference type="ARBA" id="ARBA00023027"/>
    </source>
</evidence>
<name>A0A7R8YZJ8_HERIL</name>
<dbReference type="InterPro" id="IPR013149">
    <property type="entry name" value="ADH-like_C"/>
</dbReference>
<protein>
    <recommendedName>
        <fullName evidence="11">Alcohol dehydrogenase</fullName>
    </recommendedName>
</protein>
<dbReference type="GO" id="GO:0051903">
    <property type="term" value="F:S-(hydroxymethyl)glutathione dehydrogenase [NAD(P)+] activity"/>
    <property type="evidence" value="ECO:0007669"/>
    <property type="project" value="TreeGrafter"/>
</dbReference>
<evidence type="ECO:0000256" key="1">
    <source>
        <dbReference type="ARBA" id="ARBA00001947"/>
    </source>
</evidence>
<dbReference type="Pfam" id="PF00107">
    <property type="entry name" value="ADH_zinc_N"/>
    <property type="match status" value="1"/>
</dbReference>
<dbReference type="AlphaFoldDB" id="A0A7R8YZJ8"/>
<dbReference type="InterPro" id="IPR036291">
    <property type="entry name" value="NAD(P)-bd_dom_sf"/>
</dbReference>
<keyword evidence="10" id="KW-1185">Reference proteome</keyword>
<organism evidence="9 10">
    <name type="scientific">Hermetia illucens</name>
    <name type="common">Black soldier fly</name>
    <dbReference type="NCBI Taxonomy" id="343691"/>
    <lineage>
        <taxon>Eukaryota</taxon>
        <taxon>Metazoa</taxon>
        <taxon>Ecdysozoa</taxon>
        <taxon>Arthropoda</taxon>
        <taxon>Hexapoda</taxon>
        <taxon>Insecta</taxon>
        <taxon>Pterygota</taxon>
        <taxon>Neoptera</taxon>
        <taxon>Endopterygota</taxon>
        <taxon>Diptera</taxon>
        <taxon>Brachycera</taxon>
        <taxon>Stratiomyomorpha</taxon>
        <taxon>Stratiomyidae</taxon>
        <taxon>Hermetiinae</taxon>
        <taxon>Hermetia</taxon>
    </lineage>
</organism>
<dbReference type="FunFam" id="3.90.180.10:FF:000001">
    <property type="entry name" value="S-(hydroxymethyl)glutathione dehydrogenase"/>
    <property type="match status" value="1"/>
</dbReference>
<dbReference type="Gene3D" id="3.90.180.10">
    <property type="entry name" value="Medium-chain alcohol dehydrogenases, catalytic domain"/>
    <property type="match status" value="1"/>
</dbReference>
<evidence type="ECO:0000256" key="4">
    <source>
        <dbReference type="ARBA" id="ARBA00023002"/>
    </source>
</evidence>
<accession>A0A7R8YZJ8</accession>
<dbReference type="InParanoid" id="A0A7R8YZJ8"/>
<dbReference type="EMBL" id="LR899013">
    <property type="protein sequence ID" value="CAD7090576.1"/>
    <property type="molecule type" value="Genomic_DNA"/>
</dbReference>
<reference evidence="9 10" key="1">
    <citation type="submission" date="2020-11" db="EMBL/GenBank/DDBJ databases">
        <authorList>
            <person name="Wallbank WR R."/>
            <person name="Pardo Diaz C."/>
            <person name="Kozak K."/>
            <person name="Martin S."/>
            <person name="Jiggins C."/>
            <person name="Moest M."/>
            <person name="Warren A I."/>
            <person name="Generalovic N T."/>
            <person name="Byers J.R.P. K."/>
            <person name="Montejo-Kovacevich G."/>
            <person name="Yen C E."/>
        </authorList>
    </citation>
    <scope>NUCLEOTIDE SEQUENCE [LARGE SCALE GENOMIC DNA]</scope>
</reference>
<evidence type="ECO:0000259" key="8">
    <source>
        <dbReference type="Pfam" id="PF08240"/>
    </source>
</evidence>
<proteinExistence type="inferred from homology"/>
<evidence type="ECO:0008006" key="11">
    <source>
        <dbReference type="Google" id="ProtNLM"/>
    </source>
</evidence>
<gene>
    <name evidence="9" type="ORF">HERILL_LOCUS13045</name>
</gene>
<dbReference type="InterPro" id="IPR002328">
    <property type="entry name" value="ADH_Zn_CS"/>
</dbReference>
<dbReference type="Pfam" id="PF08240">
    <property type="entry name" value="ADH_N"/>
    <property type="match status" value="1"/>
</dbReference>
<dbReference type="Proteomes" id="UP000594454">
    <property type="component" value="Chromosome 5"/>
</dbReference>
<evidence type="ECO:0000256" key="3">
    <source>
        <dbReference type="ARBA" id="ARBA00022833"/>
    </source>
</evidence>
<comment type="cofactor">
    <cofactor evidence="1 6">
        <name>Zn(2+)</name>
        <dbReference type="ChEBI" id="CHEBI:29105"/>
    </cofactor>
</comment>
<evidence type="ECO:0000259" key="7">
    <source>
        <dbReference type="Pfam" id="PF00107"/>
    </source>
</evidence>
<keyword evidence="3 6" id="KW-0862">Zinc</keyword>
<dbReference type="PANTHER" id="PTHR43880">
    <property type="entry name" value="ALCOHOL DEHYDROGENASE"/>
    <property type="match status" value="1"/>
</dbReference>
<feature type="domain" description="Alcohol dehydrogenase-like C-terminal" evidence="7">
    <location>
        <begin position="206"/>
        <end position="337"/>
    </location>
</feature>
<feature type="domain" description="Alcohol dehydrogenase-like N-terminal" evidence="8">
    <location>
        <begin position="35"/>
        <end position="164"/>
    </location>
</feature>
<dbReference type="GO" id="GO:0005829">
    <property type="term" value="C:cytosol"/>
    <property type="evidence" value="ECO:0007669"/>
    <property type="project" value="TreeGrafter"/>
</dbReference>
<keyword evidence="5" id="KW-0520">NAD</keyword>
<dbReference type="SUPFAM" id="SSF50129">
    <property type="entry name" value="GroES-like"/>
    <property type="match status" value="2"/>
</dbReference>
<evidence type="ECO:0000313" key="9">
    <source>
        <dbReference type="EMBL" id="CAD7090576.1"/>
    </source>
</evidence>
<dbReference type="PROSITE" id="PS00059">
    <property type="entry name" value="ADH_ZINC"/>
    <property type="match status" value="1"/>
</dbReference>
<dbReference type="GO" id="GO:0008270">
    <property type="term" value="F:zinc ion binding"/>
    <property type="evidence" value="ECO:0007669"/>
    <property type="project" value="InterPro"/>
</dbReference>
<dbReference type="PANTHER" id="PTHR43880:SF12">
    <property type="entry name" value="ALCOHOL DEHYDROGENASE CLASS-3"/>
    <property type="match status" value="1"/>
</dbReference>
<dbReference type="OrthoDB" id="7985904at2759"/>
<keyword evidence="2 6" id="KW-0479">Metal-binding</keyword>
<dbReference type="InterPro" id="IPR013154">
    <property type="entry name" value="ADH-like_N"/>
</dbReference>